<protein>
    <submittedName>
        <fullName evidence="1">Uncharacterized protein</fullName>
    </submittedName>
</protein>
<evidence type="ECO:0000313" key="1">
    <source>
        <dbReference type="EMBL" id="EKV07012.1"/>
    </source>
</evidence>
<dbReference type="OrthoDB" id="5327538at2759"/>
<organism evidence="1 2">
    <name type="scientific">Penicillium digitatum (strain PHI26 / CECT 20796)</name>
    <name type="common">Green mold</name>
    <dbReference type="NCBI Taxonomy" id="1170229"/>
    <lineage>
        <taxon>Eukaryota</taxon>
        <taxon>Fungi</taxon>
        <taxon>Dikarya</taxon>
        <taxon>Ascomycota</taxon>
        <taxon>Pezizomycotina</taxon>
        <taxon>Eurotiomycetes</taxon>
        <taxon>Eurotiomycetidae</taxon>
        <taxon>Eurotiales</taxon>
        <taxon>Aspergillaceae</taxon>
        <taxon>Penicillium</taxon>
    </lineage>
</organism>
<dbReference type="AlphaFoldDB" id="K9FFT8"/>
<dbReference type="HOGENOM" id="CLU_2904884_0_0_1"/>
<comment type="caution">
    <text evidence="1">The sequence shown here is derived from an EMBL/GenBank/DDBJ whole genome shotgun (WGS) entry which is preliminary data.</text>
</comment>
<keyword evidence="2" id="KW-1185">Reference proteome</keyword>
<sequence>MASEQGLARLWKTKLVHQVLTSHLANKDHVTYRLVCRKLAVYIAPIPFTDLKVRFRSSTLDP</sequence>
<accession>K9FFT8</accession>
<dbReference type="EMBL" id="AKCT01000267">
    <property type="protein sequence ID" value="EKV07012.1"/>
    <property type="molecule type" value="Genomic_DNA"/>
</dbReference>
<proteinExistence type="predicted"/>
<name>K9FFT8_PEND2</name>
<evidence type="ECO:0000313" key="2">
    <source>
        <dbReference type="Proteomes" id="UP000009882"/>
    </source>
</evidence>
<gene>
    <name evidence="1" type="ORF">PDIG_75260</name>
</gene>
<reference evidence="2" key="1">
    <citation type="journal article" date="2012" name="BMC Genomics">
        <title>Genome sequence of the necrotrophic fungus Penicillium digitatum, the main postharvest pathogen of citrus.</title>
        <authorList>
            <person name="Marcet-Houben M."/>
            <person name="Ballester A.-R."/>
            <person name="de la Fuente B."/>
            <person name="Harries E."/>
            <person name="Marcos J.F."/>
            <person name="Gonzalez-Candelas L."/>
            <person name="Gabaldon T."/>
        </authorList>
    </citation>
    <scope>NUCLEOTIDE SEQUENCE [LARGE SCALE GENOMIC DNA]</scope>
    <source>
        <strain evidence="2">PHI26 / CECT 20796</strain>
    </source>
</reference>
<dbReference type="STRING" id="1170229.K9FFT8"/>
<dbReference type="InParanoid" id="K9FFT8"/>
<dbReference type="Proteomes" id="UP000009882">
    <property type="component" value="Unassembled WGS sequence"/>
</dbReference>